<name>A0A9P0HU88_NEZVI</name>
<dbReference type="Proteomes" id="UP001152798">
    <property type="component" value="Chromosome 7"/>
</dbReference>
<protein>
    <submittedName>
        <fullName evidence="2">Uncharacterized protein</fullName>
    </submittedName>
</protein>
<keyword evidence="3" id="KW-1185">Reference proteome</keyword>
<accession>A0A9P0HU88</accession>
<dbReference type="EMBL" id="OV725083">
    <property type="protein sequence ID" value="CAH1408141.1"/>
    <property type="molecule type" value="Genomic_DNA"/>
</dbReference>
<evidence type="ECO:0000256" key="1">
    <source>
        <dbReference type="SAM" id="MobiDB-lite"/>
    </source>
</evidence>
<evidence type="ECO:0000313" key="2">
    <source>
        <dbReference type="EMBL" id="CAH1408141.1"/>
    </source>
</evidence>
<organism evidence="2 3">
    <name type="scientific">Nezara viridula</name>
    <name type="common">Southern green stink bug</name>
    <name type="synonym">Cimex viridulus</name>
    <dbReference type="NCBI Taxonomy" id="85310"/>
    <lineage>
        <taxon>Eukaryota</taxon>
        <taxon>Metazoa</taxon>
        <taxon>Ecdysozoa</taxon>
        <taxon>Arthropoda</taxon>
        <taxon>Hexapoda</taxon>
        <taxon>Insecta</taxon>
        <taxon>Pterygota</taxon>
        <taxon>Neoptera</taxon>
        <taxon>Paraneoptera</taxon>
        <taxon>Hemiptera</taxon>
        <taxon>Heteroptera</taxon>
        <taxon>Panheteroptera</taxon>
        <taxon>Pentatomomorpha</taxon>
        <taxon>Pentatomoidea</taxon>
        <taxon>Pentatomidae</taxon>
        <taxon>Pentatominae</taxon>
        <taxon>Nezara</taxon>
    </lineage>
</organism>
<feature type="region of interest" description="Disordered" evidence="1">
    <location>
        <begin position="24"/>
        <end position="45"/>
    </location>
</feature>
<gene>
    <name evidence="2" type="ORF">NEZAVI_LOCUS15729</name>
</gene>
<reference evidence="2" key="1">
    <citation type="submission" date="2022-01" db="EMBL/GenBank/DDBJ databases">
        <authorList>
            <person name="King R."/>
        </authorList>
    </citation>
    <scope>NUCLEOTIDE SEQUENCE</scope>
</reference>
<dbReference type="AlphaFoldDB" id="A0A9P0HU88"/>
<evidence type="ECO:0000313" key="3">
    <source>
        <dbReference type="Proteomes" id="UP001152798"/>
    </source>
</evidence>
<feature type="compositionally biased region" description="Basic and acidic residues" evidence="1">
    <location>
        <begin position="25"/>
        <end position="45"/>
    </location>
</feature>
<proteinExistence type="predicted"/>
<sequence>MLAEECKALVFIAGSSQHFNQWKAADSHDEIDSGDSDRGVGGEND</sequence>